<keyword evidence="4" id="KW-0997">Cell inner membrane</keyword>
<feature type="transmembrane region" description="Helical" evidence="4">
    <location>
        <begin position="152"/>
        <end position="172"/>
    </location>
</feature>
<feature type="transmembrane region" description="Helical" evidence="4">
    <location>
        <begin position="253"/>
        <end position="272"/>
    </location>
</feature>
<dbReference type="GeneID" id="94694283"/>
<dbReference type="InterPro" id="IPR036259">
    <property type="entry name" value="MFS_trans_sf"/>
</dbReference>
<organism evidence="6 7">
    <name type="scientific">Delftia lacustris</name>
    <dbReference type="NCBI Taxonomy" id="558537"/>
    <lineage>
        <taxon>Bacteria</taxon>
        <taxon>Pseudomonadati</taxon>
        <taxon>Pseudomonadota</taxon>
        <taxon>Betaproteobacteria</taxon>
        <taxon>Burkholderiales</taxon>
        <taxon>Comamonadaceae</taxon>
        <taxon>Delftia</taxon>
    </lineage>
</organism>
<dbReference type="RefSeq" id="WP_074921639.1">
    <property type="nucleotide sequence ID" value="NZ_CP141274.1"/>
</dbReference>
<evidence type="ECO:0000259" key="5">
    <source>
        <dbReference type="PROSITE" id="PS50850"/>
    </source>
</evidence>
<evidence type="ECO:0000313" key="6">
    <source>
        <dbReference type="EMBL" id="SDY74455.1"/>
    </source>
</evidence>
<dbReference type="AlphaFoldDB" id="A0A1H3MEL9"/>
<dbReference type="HAMAP" id="MF_02091">
    <property type="entry name" value="MFS_YfcJ"/>
    <property type="match status" value="1"/>
</dbReference>
<name>A0A1H3MEL9_9BURK</name>
<evidence type="ECO:0000256" key="2">
    <source>
        <dbReference type="ARBA" id="ARBA00022989"/>
    </source>
</evidence>
<evidence type="ECO:0000256" key="3">
    <source>
        <dbReference type="ARBA" id="ARBA00023136"/>
    </source>
</evidence>
<dbReference type="InterPro" id="IPR037541">
    <property type="entry name" value="MFS_YfcJ"/>
</dbReference>
<evidence type="ECO:0000256" key="1">
    <source>
        <dbReference type="ARBA" id="ARBA00022692"/>
    </source>
</evidence>
<keyword evidence="3 4" id="KW-0472">Membrane</keyword>
<comment type="similarity">
    <text evidence="4">Belongs to the major facilitator superfamily. YfcJ family.</text>
</comment>
<feature type="transmembrane region" description="Helical" evidence="4">
    <location>
        <begin position="284"/>
        <end position="301"/>
    </location>
</feature>
<feature type="domain" description="Major facilitator superfamily (MFS) profile" evidence="5">
    <location>
        <begin position="213"/>
        <end position="402"/>
    </location>
</feature>
<dbReference type="SUPFAM" id="SSF103473">
    <property type="entry name" value="MFS general substrate transporter"/>
    <property type="match status" value="1"/>
</dbReference>
<sequence length="402" mass="40298">MSTGISPSAAASPPVNAFARLLPLTLAVFVSFLCLGMPMPVLPLHLSQTLGLGTLGVGTVMGCQFAAALLSRAWAGSLADTRGARRAVVLGMLLAAASGVAYLMSRAFEGGQAAVWVLAAGRVMLGCAESLIITGALSWGMGMIGPQHAGKVMAWVGIAMYGAYAAGAPAGVAVQAAWGFSGIAVATIVLPLAALAMVWGLRATPAAAQRRTPFYKVLGTVWLPGLGLALSSAGFGVITTFAALLFASRGWGAASLAFTAFGLAFIGARLFFGHLPDKLGGVRVALASIPLEAAGLLLIWGGGDAPWAYAGAALTGFGYSLAFPAFGVEAVRRAPAQARGAAMGAYVAFFDLSMGLTAPAAGLLASVTGVGDVYFAAAVSVALSIAVALLLRLNAARGATHG</sequence>
<dbReference type="GO" id="GO:0005886">
    <property type="term" value="C:plasma membrane"/>
    <property type="evidence" value="ECO:0007669"/>
    <property type="project" value="UniProtKB-SubCell"/>
</dbReference>
<evidence type="ECO:0000256" key="4">
    <source>
        <dbReference type="HAMAP-Rule" id="MF_02091"/>
    </source>
</evidence>
<dbReference type="NCBIfam" id="NF009048">
    <property type="entry name" value="PRK12382.1"/>
    <property type="match status" value="1"/>
</dbReference>
<evidence type="ECO:0000313" key="7">
    <source>
        <dbReference type="Proteomes" id="UP000183417"/>
    </source>
</evidence>
<dbReference type="EMBL" id="FNPE01000007">
    <property type="protein sequence ID" value="SDY74455.1"/>
    <property type="molecule type" value="Genomic_DNA"/>
</dbReference>
<feature type="transmembrane region" description="Helical" evidence="4">
    <location>
        <begin position="114"/>
        <end position="140"/>
    </location>
</feature>
<feature type="transmembrane region" description="Helical" evidence="4">
    <location>
        <begin position="373"/>
        <end position="391"/>
    </location>
</feature>
<dbReference type="Proteomes" id="UP000183417">
    <property type="component" value="Unassembled WGS sequence"/>
</dbReference>
<dbReference type="InterPro" id="IPR052714">
    <property type="entry name" value="MFS_Exporter"/>
</dbReference>
<keyword evidence="1 4" id="KW-0812">Transmembrane</keyword>
<keyword evidence="4" id="KW-0813">Transport</keyword>
<keyword evidence="4" id="KW-1003">Cell membrane</keyword>
<feature type="transmembrane region" description="Helical" evidence="4">
    <location>
        <begin position="87"/>
        <end position="108"/>
    </location>
</feature>
<gene>
    <name evidence="6" type="ORF">SAMN05421547_107216</name>
</gene>
<dbReference type="InterPro" id="IPR011701">
    <property type="entry name" value="MFS"/>
</dbReference>
<dbReference type="PANTHER" id="PTHR23531">
    <property type="entry name" value="QUINOLENE RESISTANCE PROTEIN NORA"/>
    <property type="match status" value="1"/>
</dbReference>
<proteinExistence type="inferred from homology"/>
<keyword evidence="2 4" id="KW-1133">Transmembrane helix</keyword>
<dbReference type="CDD" id="cd17489">
    <property type="entry name" value="MFS_YfcJ_like"/>
    <property type="match status" value="1"/>
</dbReference>
<dbReference type="NCBIfam" id="NF003477">
    <property type="entry name" value="PRK05122.1"/>
    <property type="match status" value="1"/>
</dbReference>
<dbReference type="InterPro" id="IPR020846">
    <property type="entry name" value="MFS_dom"/>
</dbReference>
<reference evidence="6 7" key="1">
    <citation type="submission" date="2016-10" db="EMBL/GenBank/DDBJ databases">
        <authorList>
            <person name="de Groot N.N."/>
        </authorList>
    </citation>
    <scope>NUCLEOTIDE SEQUENCE [LARGE SCALE GENOMIC DNA]</scope>
    <source>
        <strain evidence="6 7">LMG 24775</strain>
    </source>
</reference>
<feature type="transmembrane region" description="Helical" evidence="4">
    <location>
        <begin position="21"/>
        <end position="42"/>
    </location>
</feature>
<feature type="transmembrane region" description="Helical" evidence="4">
    <location>
        <begin position="54"/>
        <end position="75"/>
    </location>
</feature>
<feature type="transmembrane region" description="Helical" evidence="4">
    <location>
        <begin position="221"/>
        <end position="247"/>
    </location>
</feature>
<protein>
    <recommendedName>
        <fullName evidence="4">Uncharacterized MFS-type transporter SAMN05421547_107216</fullName>
    </recommendedName>
</protein>
<feature type="transmembrane region" description="Helical" evidence="4">
    <location>
        <begin position="178"/>
        <end position="201"/>
    </location>
</feature>
<dbReference type="Pfam" id="PF07690">
    <property type="entry name" value="MFS_1"/>
    <property type="match status" value="1"/>
</dbReference>
<feature type="transmembrane region" description="Helical" evidence="4">
    <location>
        <begin position="343"/>
        <end position="367"/>
    </location>
</feature>
<dbReference type="PANTHER" id="PTHR23531:SF1">
    <property type="entry name" value="QUINOLENE RESISTANCE PROTEIN NORA"/>
    <property type="match status" value="1"/>
</dbReference>
<dbReference type="PROSITE" id="PS50850">
    <property type="entry name" value="MFS"/>
    <property type="match status" value="1"/>
</dbReference>
<dbReference type="Gene3D" id="1.20.1250.20">
    <property type="entry name" value="MFS general substrate transporter like domains"/>
    <property type="match status" value="1"/>
</dbReference>
<dbReference type="GO" id="GO:0022857">
    <property type="term" value="F:transmembrane transporter activity"/>
    <property type="evidence" value="ECO:0007669"/>
    <property type="project" value="UniProtKB-UniRule"/>
</dbReference>
<comment type="subcellular location">
    <subcellularLocation>
        <location evidence="4">Cell inner membrane</location>
        <topology evidence="4">Multi-pass membrane protein</topology>
    </subcellularLocation>
</comment>
<accession>A0A1H3MEL9</accession>
<feature type="transmembrane region" description="Helical" evidence="4">
    <location>
        <begin position="307"/>
        <end position="331"/>
    </location>
</feature>